<evidence type="ECO:0000313" key="7">
    <source>
        <dbReference type="EMBL" id="RMI98465.1"/>
    </source>
</evidence>
<dbReference type="PANTHER" id="PTHR23235:SF174">
    <property type="entry name" value="CABUT, ISOFORM A"/>
    <property type="match status" value="1"/>
</dbReference>
<protein>
    <recommendedName>
        <fullName evidence="6">C2H2-type domain-containing protein</fullName>
    </recommendedName>
</protein>
<evidence type="ECO:0000256" key="1">
    <source>
        <dbReference type="ARBA" id="ARBA00022723"/>
    </source>
</evidence>
<evidence type="ECO:0000313" key="8">
    <source>
        <dbReference type="Proteomes" id="UP000277212"/>
    </source>
</evidence>
<keyword evidence="3" id="KW-0862">Zinc</keyword>
<feature type="domain" description="C2H2-type" evidence="6">
    <location>
        <begin position="251"/>
        <end position="280"/>
    </location>
</feature>
<dbReference type="PROSITE" id="PS50157">
    <property type="entry name" value="ZINC_FINGER_C2H2_2"/>
    <property type="match status" value="1"/>
</dbReference>
<dbReference type="Proteomes" id="UP000277212">
    <property type="component" value="Unassembled WGS sequence"/>
</dbReference>
<dbReference type="Gene3D" id="3.30.160.60">
    <property type="entry name" value="Classic Zinc Finger"/>
    <property type="match status" value="2"/>
</dbReference>
<dbReference type="PROSITE" id="PS00028">
    <property type="entry name" value="ZINC_FINGER_C2H2_1"/>
    <property type="match status" value="1"/>
</dbReference>
<keyword evidence="1" id="KW-0479">Metal-binding</keyword>
<keyword evidence="8" id="KW-1185">Reference proteome</keyword>
<dbReference type="InterPro" id="IPR036236">
    <property type="entry name" value="Znf_C2H2_sf"/>
</dbReference>
<dbReference type="GO" id="GO:0008270">
    <property type="term" value="F:zinc ion binding"/>
    <property type="evidence" value="ECO:0007669"/>
    <property type="project" value="UniProtKB-KW"/>
</dbReference>
<dbReference type="GO" id="GO:0000978">
    <property type="term" value="F:RNA polymerase II cis-regulatory region sequence-specific DNA binding"/>
    <property type="evidence" value="ECO:0007669"/>
    <property type="project" value="TreeGrafter"/>
</dbReference>
<name>A0A3M2QZK6_9HYPO</name>
<dbReference type="PANTHER" id="PTHR23235">
    <property type="entry name" value="KRUEPPEL-LIKE TRANSCRIPTION FACTOR"/>
    <property type="match status" value="1"/>
</dbReference>
<organism evidence="7 8">
    <name type="scientific">Fusarium kuroshium</name>
    <dbReference type="NCBI Taxonomy" id="2010991"/>
    <lineage>
        <taxon>Eukaryota</taxon>
        <taxon>Fungi</taxon>
        <taxon>Dikarya</taxon>
        <taxon>Ascomycota</taxon>
        <taxon>Pezizomycotina</taxon>
        <taxon>Sordariomycetes</taxon>
        <taxon>Hypocreomycetidae</taxon>
        <taxon>Hypocreales</taxon>
        <taxon>Nectriaceae</taxon>
        <taxon>Fusarium</taxon>
        <taxon>Fusarium solani species complex</taxon>
    </lineage>
</organism>
<evidence type="ECO:0000256" key="4">
    <source>
        <dbReference type="PROSITE-ProRule" id="PRU00042"/>
    </source>
</evidence>
<gene>
    <name evidence="7" type="ORF">CDV36_016093</name>
</gene>
<dbReference type="STRING" id="2010991.A0A3M2QZK6"/>
<feature type="region of interest" description="Disordered" evidence="5">
    <location>
        <begin position="325"/>
        <end position="353"/>
    </location>
</feature>
<reference evidence="7 8" key="1">
    <citation type="submission" date="2017-06" db="EMBL/GenBank/DDBJ databases">
        <title>Comparative genomic analysis of Ambrosia Fusariam Clade fungi.</title>
        <authorList>
            <person name="Stajich J.E."/>
            <person name="Carrillo J."/>
            <person name="Kijimoto T."/>
            <person name="Eskalen A."/>
            <person name="O'Donnell K."/>
            <person name="Kasson M."/>
        </authorList>
    </citation>
    <scope>NUCLEOTIDE SEQUENCE [LARGE SCALE GENOMIC DNA]</scope>
    <source>
        <strain evidence="7">UCR3666</strain>
    </source>
</reference>
<dbReference type="AlphaFoldDB" id="A0A3M2QZK6"/>
<dbReference type="SUPFAM" id="SSF57667">
    <property type="entry name" value="beta-beta-alpha zinc fingers"/>
    <property type="match status" value="1"/>
</dbReference>
<dbReference type="EMBL" id="NKUJ01000769">
    <property type="protein sequence ID" value="RMI98465.1"/>
    <property type="molecule type" value="Genomic_DNA"/>
</dbReference>
<feature type="region of interest" description="Disordered" evidence="5">
    <location>
        <begin position="218"/>
        <end position="243"/>
    </location>
</feature>
<dbReference type="SMART" id="SM00355">
    <property type="entry name" value="ZnF_C2H2"/>
    <property type="match status" value="2"/>
</dbReference>
<evidence type="ECO:0000256" key="3">
    <source>
        <dbReference type="ARBA" id="ARBA00022833"/>
    </source>
</evidence>
<evidence type="ECO:0000256" key="5">
    <source>
        <dbReference type="SAM" id="MobiDB-lite"/>
    </source>
</evidence>
<comment type="caution">
    <text evidence="7">The sequence shown here is derived from an EMBL/GenBank/DDBJ whole genome shotgun (WGS) entry which is preliminary data.</text>
</comment>
<dbReference type="OrthoDB" id="10018191at2759"/>
<accession>A0A3M2QZK6</accession>
<proteinExistence type="predicted"/>
<dbReference type="InterPro" id="IPR013087">
    <property type="entry name" value="Znf_C2H2_type"/>
</dbReference>
<evidence type="ECO:0000256" key="2">
    <source>
        <dbReference type="ARBA" id="ARBA00022771"/>
    </source>
</evidence>
<evidence type="ECO:0000259" key="6">
    <source>
        <dbReference type="PROSITE" id="PS50157"/>
    </source>
</evidence>
<dbReference type="GO" id="GO:0000981">
    <property type="term" value="F:DNA-binding transcription factor activity, RNA polymerase II-specific"/>
    <property type="evidence" value="ECO:0007669"/>
    <property type="project" value="TreeGrafter"/>
</dbReference>
<sequence length="353" mass="38816">MSNHEFDPGFDESTMSTPSISTDSLLSALIHDYGPTTTQPSPPHKLDDICYEGMSRSVPYETENITISNCIGGSFSWPIKPEADFPLLSDLAGVSIKKDPDGTVYEHILDSATIIYGVMGPLTYPNSSSLCSVSSGALHGATSFTMAPTRSFSVFRPASTSSPCAQPHDGLDDQVPEFKTSEPKQHSRRLLDGCSLYGINIPSQMHLPHTMVNDEAEQMAPELHSHQPSSSGKQSPKRKSAPVDVVGRATCKCDYPGCHKTFRRKEHLKRHKKSFHGEGPNRFSCEFCGKDQFNRQDNLNSHRKLHAQPTSRNCGVEHITAAVPVIEQEGRSRKRRKSSKAKGAGLDHEILNE</sequence>
<keyword evidence="2 4" id="KW-0863">Zinc-finger</keyword>